<protein>
    <submittedName>
        <fullName evidence="2">Uncharacterized protein</fullName>
    </submittedName>
</protein>
<dbReference type="Proteomes" id="UP000608154">
    <property type="component" value="Unassembled WGS sequence"/>
</dbReference>
<feature type="transmembrane region" description="Helical" evidence="1">
    <location>
        <begin position="21"/>
        <end position="38"/>
    </location>
</feature>
<organism evidence="2 3">
    <name type="scientific">Novosphingobium endophyticum</name>
    <dbReference type="NCBI Taxonomy" id="1955250"/>
    <lineage>
        <taxon>Bacteria</taxon>
        <taxon>Pseudomonadati</taxon>
        <taxon>Pseudomonadota</taxon>
        <taxon>Alphaproteobacteria</taxon>
        <taxon>Sphingomonadales</taxon>
        <taxon>Sphingomonadaceae</taxon>
        <taxon>Novosphingobium</taxon>
    </lineage>
</organism>
<keyword evidence="1" id="KW-0812">Transmembrane</keyword>
<reference evidence="2" key="1">
    <citation type="journal article" date="2014" name="Int. J. Syst. Evol. Microbiol.">
        <title>Complete genome sequence of Corynebacterium casei LMG S-19264T (=DSM 44701T), isolated from a smear-ripened cheese.</title>
        <authorList>
            <consortium name="US DOE Joint Genome Institute (JGI-PGF)"/>
            <person name="Walter F."/>
            <person name="Albersmeier A."/>
            <person name="Kalinowski J."/>
            <person name="Ruckert C."/>
        </authorList>
    </citation>
    <scope>NUCLEOTIDE SEQUENCE</scope>
    <source>
        <strain evidence="2">CGMCC 1.15095</strain>
    </source>
</reference>
<comment type="caution">
    <text evidence="2">The sequence shown here is derived from an EMBL/GenBank/DDBJ whole genome shotgun (WGS) entry which is preliminary data.</text>
</comment>
<dbReference type="AlphaFoldDB" id="A0A916TQH8"/>
<dbReference type="PROSITE" id="PS51318">
    <property type="entry name" value="TAT"/>
    <property type="match status" value="1"/>
</dbReference>
<evidence type="ECO:0000313" key="2">
    <source>
        <dbReference type="EMBL" id="GGB87792.1"/>
    </source>
</evidence>
<keyword evidence="1" id="KW-0472">Membrane</keyword>
<dbReference type="EMBL" id="BMHK01000001">
    <property type="protein sequence ID" value="GGB87792.1"/>
    <property type="molecule type" value="Genomic_DNA"/>
</dbReference>
<reference evidence="2" key="2">
    <citation type="submission" date="2020-09" db="EMBL/GenBank/DDBJ databases">
        <authorList>
            <person name="Sun Q."/>
            <person name="Zhou Y."/>
        </authorList>
    </citation>
    <scope>NUCLEOTIDE SEQUENCE</scope>
    <source>
        <strain evidence="2">CGMCC 1.15095</strain>
    </source>
</reference>
<name>A0A916TQH8_9SPHN</name>
<sequence>MADANIQGESARTNPIARRTLLASVPAIAAVVIAPAAYGSTPAAATDQAGWEDIKSKYALAHKRLYRASERAVEADLALAHDDAAAPAAVVTSTKEDVEIGPVTMKAQSDALWLTPKNYRSELMAKGLKQIAEYAAYCRAVEAWEARPERVAMAQRCRKAEEELEKANNAHVAEWHAVAAFPVADAITLADKVAVLRPEALDNGEWLGVLADSVSRDLARINRRV</sequence>
<evidence type="ECO:0000313" key="3">
    <source>
        <dbReference type="Proteomes" id="UP000608154"/>
    </source>
</evidence>
<accession>A0A916TQH8</accession>
<evidence type="ECO:0000256" key="1">
    <source>
        <dbReference type="SAM" id="Phobius"/>
    </source>
</evidence>
<gene>
    <name evidence="2" type="ORF">GCM10011494_02690</name>
</gene>
<keyword evidence="3" id="KW-1185">Reference proteome</keyword>
<dbReference type="InterPro" id="IPR006311">
    <property type="entry name" value="TAT_signal"/>
</dbReference>
<keyword evidence="1" id="KW-1133">Transmembrane helix</keyword>
<dbReference type="RefSeq" id="WP_188767457.1">
    <property type="nucleotide sequence ID" value="NZ_BMHK01000001.1"/>
</dbReference>
<proteinExistence type="predicted"/>